<evidence type="ECO:0000256" key="12">
    <source>
        <dbReference type="HAMAP-Rule" id="MF_00983"/>
    </source>
</evidence>
<dbReference type="SMART" id="SM00487">
    <property type="entry name" value="DEXDc"/>
    <property type="match status" value="1"/>
</dbReference>
<reference evidence="15 16" key="1">
    <citation type="submission" date="2011-01" db="EMBL/GenBank/DDBJ databases">
        <authorList>
            <person name="Muzny D."/>
            <person name="Qin X."/>
            <person name="Deng J."/>
            <person name="Jiang H."/>
            <person name="Liu Y."/>
            <person name="Qu J."/>
            <person name="Song X.-Z."/>
            <person name="Zhang L."/>
            <person name="Thornton R."/>
            <person name="Coyle M."/>
            <person name="Francisco L."/>
            <person name="Jackson L."/>
            <person name="Javaid M."/>
            <person name="Korchina V."/>
            <person name="Kovar C."/>
            <person name="Mata R."/>
            <person name="Mathew T."/>
            <person name="Ngo R."/>
            <person name="Nguyen L."/>
            <person name="Nguyen N."/>
            <person name="Okwuonu G."/>
            <person name="Ongeri F."/>
            <person name="Pham C."/>
            <person name="Simmons D."/>
            <person name="Wilczek-Boney K."/>
            <person name="Hale W."/>
            <person name="Jakkamsetti A."/>
            <person name="Pham P."/>
            <person name="Ruth R."/>
            <person name="San Lucas F."/>
            <person name="Warren J."/>
            <person name="Zhang J."/>
            <person name="Zhao Z."/>
            <person name="Zhou C."/>
            <person name="Zhu D."/>
            <person name="Lee S."/>
            <person name="Bess C."/>
            <person name="Blankenburg K."/>
            <person name="Forbes L."/>
            <person name="Fu Q."/>
            <person name="Gubbala S."/>
            <person name="Hirani K."/>
            <person name="Jayaseelan J.C."/>
            <person name="Lara F."/>
            <person name="Munidasa M."/>
            <person name="Palculict T."/>
            <person name="Patil S."/>
            <person name="Pu L.-L."/>
            <person name="Saada N."/>
            <person name="Tang L."/>
            <person name="Weissenberger G."/>
            <person name="Zhu Y."/>
            <person name="Hemphill L."/>
            <person name="Shang Y."/>
            <person name="Youmans B."/>
            <person name="Ayvaz T."/>
            <person name="Ross M."/>
            <person name="Santibanez J."/>
            <person name="Aqrawi P."/>
            <person name="Gross S."/>
            <person name="Joshi V."/>
            <person name="Fowler G."/>
            <person name="Nazareth L."/>
            <person name="Reid J."/>
            <person name="Worley K."/>
            <person name="Petrosino J."/>
            <person name="Highlander S."/>
            <person name="Gibbs R."/>
        </authorList>
    </citation>
    <scope>NUCLEOTIDE SEQUENCE [LARGE SCALE GENOMIC DNA]</scope>
    <source>
        <strain evidence="15 16">DSM 16608</strain>
    </source>
</reference>
<dbReference type="SMART" id="SM00490">
    <property type="entry name" value="HELICc"/>
    <property type="match status" value="1"/>
</dbReference>
<dbReference type="GO" id="GO:0005524">
    <property type="term" value="F:ATP binding"/>
    <property type="evidence" value="ECO:0007669"/>
    <property type="project" value="UniProtKB-UniRule"/>
</dbReference>
<dbReference type="FunFam" id="3.40.50.300:FF:000489">
    <property type="entry name" value="Primosome assembly protein PriA"/>
    <property type="match status" value="1"/>
</dbReference>
<dbReference type="GO" id="GO:0006269">
    <property type="term" value="P:DNA replication, synthesis of primer"/>
    <property type="evidence" value="ECO:0007669"/>
    <property type="project" value="UniProtKB-KW"/>
</dbReference>
<feature type="binding site" evidence="12">
    <location>
        <position position="518"/>
    </location>
    <ligand>
        <name>Zn(2+)</name>
        <dbReference type="ChEBI" id="CHEBI:29105"/>
        <label>1</label>
    </ligand>
</feature>
<dbReference type="GO" id="GO:0003677">
    <property type="term" value="F:DNA binding"/>
    <property type="evidence" value="ECO:0007669"/>
    <property type="project" value="UniProtKB-UniRule"/>
</dbReference>
<keyword evidence="9 12" id="KW-0238">DNA-binding</keyword>
<feature type="binding site" evidence="12">
    <location>
        <position position="487"/>
    </location>
    <ligand>
        <name>Zn(2+)</name>
        <dbReference type="ChEBI" id="CHEBI:29105"/>
        <label>2</label>
    </ligand>
</feature>
<dbReference type="HAMAP" id="MF_00983">
    <property type="entry name" value="PriA"/>
    <property type="match status" value="1"/>
</dbReference>
<dbReference type="CDD" id="cd17929">
    <property type="entry name" value="DEXHc_priA"/>
    <property type="match status" value="1"/>
</dbReference>
<dbReference type="InterPro" id="IPR040498">
    <property type="entry name" value="PriA_CRR"/>
</dbReference>
<evidence type="ECO:0000256" key="10">
    <source>
        <dbReference type="ARBA" id="ARBA00023235"/>
    </source>
</evidence>
<dbReference type="GO" id="GO:0006310">
    <property type="term" value="P:DNA recombination"/>
    <property type="evidence" value="ECO:0007669"/>
    <property type="project" value="InterPro"/>
</dbReference>
<dbReference type="GO" id="GO:0016887">
    <property type="term" value="F:ATP hydrolysis activity"/>
    <property type="evidence" value="ECO:0007669"/>
    <property type="project" value="RHEA"/>
</dbReference>
<evidence type="ECO:0000256" key="4">
    <source>
        <dbReference type="ARBA" id="ARBA00022741"/>
    </source>
</evidence>
<dbReference type="CDD" id="cd18804">
    <property type="entry name" value="SF2_C_priA"/>
    <property type="match status" value="1"/>
</dbReference>
<comment type="similarity">
    <text evidence="12">Belongs to the helicase family. PriA subfamily.</text>
</comment>
<dbReference type="Pfam" id="PF00270">
    <property type="entry name" value="DEAD"/>
    <property type="match status" value="1"/>
</dbReference>
<dbReference type="GO" id="GO:0006270">
    <property type="term" value="P:DNA replication initiation"/>
    <property type="evidence" value="ECO:0007669"/>
    <property type="project" value="TreeGrafter"/>
</dbReference>
<dbReference type="STRING" id="888743.HMPREF9141_1401"/>
<comment type="function">
    <text evidence="12">Initiates the restart of stalled replication forks, which reloads the replicative helicase on sites other than the origin of replication. Recognizes and binds to abandoned replication forks and remodels them to uncover a helicase loading site. Promotes assembly of the primosome at these replication forks.</text>
</comment>
<feature type="binding site" evidence="12">
    <location>
        <position position="502"/>
    </location>
    <ligand>
        <name>Zn(2+)</name>
        <dbReference type="ChEBI" id="CHEBI:29105"/>
        <label>2</label>
    </ligand>
</feature>
<dbReference type="Pfam" id="PF17764">
    <property type="entry name" value="PriA_3primeBD"/>
    <property type="match status" value="1"/>
</dbReference>
<evidence type="ECO:0000313" key="16">
    <source>
        <dbReference type="Proteomes" id="UP000005697"/>
    </source>
</evidence>
<dbReference type="RefSeq" id="WP_007368914.1">
    <property type="nucleotide sequence ID" value="NZ_GL872283.1"/>
</dbReference>
<evidence type="ECO:0000256" key="6">
    <source>
        <dbReference type="ARBA" id="ARBA00022806"/>
    </source>
</evidence>
<feature type="domain" description="Helicase ATP-binding" evidence="13">
    <location>
        <begin position="243"/>
        <end position="412"/>
    </location>
</feature>
<evidence type="ECO:0000256" key="7">
    <source>
        <dbReference type="ARBA" id="ARBA00022833"/>
    </source>
</evidence>
<feature type="binding site" evidence="12">
    <location>
        <position position="475"/>
    </location>
    <ligand>
        <name>Zn(2+)</name>
        <dbReference type="ChEBI" id="CHEBI:29105"/>
        <label>1</label>
    </ligand>
</feature>
<dbReference type="EC" id="5.6.2.4" evidence="12"/>
<dbReference type="Proteomes" id="UP000005697">
    <property type="component" value="Unassembled WGS sequence"/>
</dbReference>
<dbReference type="InterPro" id="IPR011545">
    <property type="entry name" value="DEAD/DEAH_box_helicase_dom"/>
</dbReference>
<dbReference type="InterPro" id="IPR027417">
    <property type="entry name" value="P-loop_NTPase"/>
</dbReference>
<sequence>MTYANIILPLPLEGYFTYGVPETLAPRIQPGMRVSVPLGKSRMYVGIVADYPVNIPDPSGNGCGKEKKIVYRDIVDVLDGAPMLLPRQLRLWRWIADYYMSPIGEVYKAALPSGLKAEDGFRPRTELYIRLADRFRDGRTLTLMLDSMKRAAKQVEVLMAYLRLAGVDGMDDFSPSTPLREVTREELMNVTHASVAVVRALQERRLLVTYEKEVGRLNSGTASHPERMKPLNEAQTEAYNQTIMQMMTHPVTLLHGVTSSGKTEIYIHLIQKAINEHKQVLYLLPEIALTVQITERLQAVFGSRLGIYHSKYSDAERVEIWKKQLSETPYDVILGARSAVFLPFQRLGLVIIDEEHEQSFKQQDPAPRYHARSAAIVLAQMYAGAKTLLGTATPSMETYYNARQGKYGLVELTRRYKDLQLPAVEVVDIKDLYRRKMMTGPFSPRLLAAVRDALGRGEQAILFQNRRGFAPMVECRQCGWVPKCPDCDVSLTYHKNMNYLTCHYCGYTMRVPEVCPCCESRDIRGRGYGTEKIEDEIRNIFPEARIARMDLDTTRTRNAYERLIHDFSTGKSNLLIGTQMISKGLDFDKVSVVGILNADTMLNYPDFRAYEQAFMMMSQVSGRAGRKGRQGLVILQTKSPDLPVIRQVVENDYRAFYSDLLAERHDFHYPPFYHLIYVYLKHREENTVNSAGLELGSRLREIFGSRVLGPDKPAVARVKTLSIRKIVLKLENGIGYARVRQYLRGAMEAMLKDRRYGALQVYYDVDPQ</sequence>
<dbReference type="InterPro" id="IPR041222">
    <property type="entry name" value="PriA_3primeBD"/>
</dbReference>
<accession>F0F734</accession>
<dbReference type="InterPro" id="IPR005259">
    <property type="entry name" value="PriA"/>
</dbReference>
<dbReference type="Pfam" id="PF00271">
    <property type="entry name" value="Helicase_C"/>
    <property type="match status" value="1"/>
</dbReference>
<dbReference type="InterPro" id="IPR042115">
    <property type="entry name" value="PriA_3primeBD_sf"/>
</dbReference>
<evidence type="ECO:0000256" key="11">
    <source>
        <dbReference type="ARBA" id="ARBA00048988"/>
    </source>
</evidence>
<protein>
    <recommendedName>
        <fullName evidence="12">Replication restart protein PriA</fullName>
    </recommendedName>
    <alternativeName>
        <fullName evidence="12">ATP-dependent DNA helicase PriA</fullName>
        <ecNumber evidence="12">5.6.2.4</ecNumber>
    </alternativeName>
    <alternativeName>
        <fullName evidence="12">DNA 3'-5' helicase PriA</fullName>
    </alternativeName>
</protein>
<keyword evidence="10 12" id="KW-0413">Isomerase</keyword>
<name>F0F734_9BACT</name>
<feature type="binding site" evidence="12">
    <location>
        <position position="484"/>
    </location>
    <ligand>
        <name>Zn(2+)</name>
        <dbReference type="ChEBI" id="CHEBI:29105"/>
        <label>2</label>
    </ligand>
</feature>
<dbReference type="GO" id="GO:1990077">
    <property type="term" value="C:primosome complex"/>
    <property type="evidence" value="ECO:0007669"/>
    <property type="project" value="UniProtKB-UniRule"/>
</dbReference>
<dbReference type="PROSITE" id="PS51194">
    <property type="entry name" value="HELICASE_CTER"/>
    <property type="match status" value="1"/>
</dbReference>
<keyword evidence="7 12" id="KW-0862">Zinc</keyword>
<feature type="binding site" evidence="12">
    <location>
        <position position="515"/>
    </location>
    <ligand>
        <name>Zn(2+)</name>
        <dbReference type="ChEBI" id="CHEBI:29105"/>
        <label>1</label>
    </ligand>
</feature>
<dbReference type="AlphaFoldDB" id="F0F734"/>
<dbReference type="PROSITE" id="PS51192">
    <property type="entry name" value="HELICASE_ATP_BIND_1"/>
    <property type="match status" value="1"/>
</dbReference>
<comment type="subunit">
    <text evidence="12">Component of the replication restart primosome.</text>
</comment>
<dbReference type="eggNOG" id="COG1198">
    <property type="taxonomic scope" value="Bacteria"/>
</dbReference>
<feature type="binding site" evidence="12">
    <location>
        <position position="478"/>
    </location>
    <ligand>
        <name>Zn(2+)</name>
        <dbReference type="ChEBI" id="CHEBI:29105"/>
        <label>1</label>
    </ligand>
</feature>
<keyword evidence="5 12" id="KW-0378">Hydrolase</keyword>
<dbReference type="SUPFAM" id="SSF52540">
    <property type="entry name" value="P-loop containing nucleoside triphosphate hydrolases"/>
    <property type="match status" value="1"/>
</dbReference>
<keyword evidence="1 12" id="KW-0639">Primosome</keyword>
<keyword evidence="6 12" id="KW-0347">Helicase</keyword>
<comment type="caution">
    <text evidence="15">The sequence shown here is derived from an EMBL/GenBank/DDBJ whole genome shotgun (WGS) entry which is preliminary data.</text>
</comment>
<keyword evidence="3 12" id="KW-0479">Metal-binding</keyword>
<dbReference type="Gene3D" id="3.40.1440.60">
    <property type="entry name" value="PriA, 3(prime) DNA-binding domain"/>
    <property type="match status" value="1"/>
</dbReference>
<feature type="binding site" evidence="12">
    <location>
        <position position="505"/>
    </location>
    <ligand>
        <name>Zn(2+)</name>
        <dbReference type="ChEBI" id="CHEBI:29105"/>
        <label>2</label>
    </ligand>
</feature>
<evidence type="ECO:0000259" key="13">
    <source>
        <dbReference type="PROSITE" id="PS51192"/>
    </source>
</evidence>
<comment type="catalytic activity">
    <reaction evidence="11 12">
        <text>ATP + H2O = ADP + phosphate + H(+)</text>
        <dbReference type="Rhea" id="RHEA:13065"/>
        <dbReference type="ChEBI" id="CHEBI:15377"/>
        <dbReference type="ChEBI" id="CHEBI:15378"/>
        <dbReference type="ChEBI" id="CHEBI:30616"/>
        <dbReference type="ChEBI" id="CHEBI:43474"/>
        <dbReference type="ChEBI" id="CHEBI:456216"/>
        <dbReference type="EC" id="5.6.2.4"/>
    </reaction>
</comment>
<organism evidence="15 16">
    <name type="scientific">Prevotella multiformis DSM 16608</name>
    <dbReference type="NCBI Taxonomy" id="888743"/>
    <lineage>
        <taxon>Bacteria</taxon>
        <taxon>Pseudomonadati</taxon>
        <taxon>Bacteroidota</taxon>
        <taxon>Bacteroidia</taxon>
        <taxon>Bacteroidales</taxon>
        <taxon>Prevotellaceae</taxon>
        <taxon>Prevotella</taxon>
    </lineage>
</organism>
<evidence type="ECO:0000256" key="2">
    <source>
        <dbReference type="ARBA" id="ARBA00022705"/>
    </source>
</evidence>
<dbReference type="InterPro" id="IPR014001">
    <property type="entry name" value="Helicase_ATP-bd"/>
</dbReference>
<evidence type="ECO:0000259" key="14">
    <source>
        <dbReference type="PROSITE" id="PS51194"/>
    </source>
</evidence>
<dbReference type="PANTHER" id="PTHR30580:SF0">
    <property type="entry name" value="PRIMOSOMAL PROTEIN N"/>
    <property type="match status" value="1"/>
</dbReference>
<dbReference type="PANTHER" id="PTHR30580">
    <property type="entry name" value="PRIMOSOMAL PROTEIN N"/>
    <property type="match status" value="1"/>
</dbReference>
<dbReference type="InterPro" id="IPR001650">
    <property type="entry name" value="Helicase_C-like"/>
</dbReference>
<evidence type="ECO:0000256" key="8">
    <source>
        <dbReference type="ARBA" id="ARBA00022840"/>
    </source>
</evidence>
<dbReference type="Gene3D" id="3.40.50.300">
    <property type="entry name" value="P-loop containing nucleotide triphosphate hydrolases"/>
    <property type="match status" value="2"/>
</dbReference>
<evidence type="ECO:0000256" key="9">
    <source>
        <dbReference type="ARBA" id="ARBA00023125"/>
    </source>
</evidence>
<keyword evidence="16" id="KW-1185">Reference proteome</keyword>
<keyword evidence="2 12" id="KW-0235">DNA replication</keyword>
<dbReference type="NCBIfam" id="TIGR00595">
    <property type="entry name" value="priA"/>
    <property type="match status" value="1"/>
</dbReference>
<dbReference type="GO" id="GO:0008270">
    <property type="term" value="F:zinc ion binding"/>
    <property type="evidence" value="ECO:0007669"/>
    <property type="project" value="UniProtKB-UniRule"/>
</dbReference>
<evidence type="ECO:0000256" key="3">
    <source>
        <dbReference type="ARBA" id="ARBA00022723"/>
    </source>
</evidence>
<dbReference type="Pfam" id="PF18319">
    <property type="entry name" value="Zn_ribbon_PriA"/>
    <property type="match status" value="1"/>
</dbReference>
<evidence type="ECO:0000256" key="1">
    <source>
        <dbReference type="ARBA" id="ARBA00022515"/>
    </source>
</evidence>
<comment type="catalytic activity">
    <reaction evidence="12">
        <text>Couples ATP hydrolysis with the unwinding of duplex DNA by translocating in the 3'-5' direction.</text>
        <dbReference type="EC" id="5.6.2.4"/>
    </reaction>
</comment>
<keyword evidence="4 12" id="KW-0547">Nucleotide-binding</keyword>
<dbReference type="FunFam" id="3.40.1440.60:FF:000001">
    <property type="entry name" value="Primosomal protein N"/>
    <property type="match status" value="1"/>
</dbReference>
<proteinExistence type="inferred from homology"/>
<dbReference type="GO" id="GO:0043138">
    <property type="term" value="F:3'-5' DNA helicase activity"/>
    <property type="evidence" value="ECO:0007669"/>
    <property type="project" value="UniProtKB-EC"/>
</dbReference>
<dbReference type="EMBL" id="AEWX01000018">
    <property type="protein sequence ID" value="EGC20161.1"/>
    <property type="molecule type" value="Genomic_DNA"/>
</dbReference>
<feature type="domain" description="Helicase C-terminal" evidence="14">
    <location>
        <begin position="510"/>
        <end position="668"/>
    </location>
</feature>
<gene>
    <name evidence="12 15" type="primary">priA</name>
    <name evidence="15" type="ORF">HMPREF9141_1401</name>
</gene>
<comment type="cofactor">
    <cofactor evidence="12">
        <name>Zn(2+)</name>
        <dbReference type="ChEBI" id="CHEBI:29105"/>
    </cofactor>
    <text evidence="12">Binds 2 zinc ions per subunit.</text>
</comment>
<dbReference type="GO" id="GO:0006302">
    <property type="term" value="P:double-strand break repair"/>
    <property type="evidence" value="ECO:0007669"/>
    <property type="project" value="InterPro"/>
</dbReference>
<dbReference type="HOGENOM" id="CLU_013353_3_1_10"/>
<dbReference type="OrthoDB" id="9759544at2"/>
<evidence type="ECO:0000313" key="15">
    <source>
        <dbReference type="EMBL" id="EGC20161.1"/>
    </source>
</evidence>
<evidence type="ECO:0000256" key="5">
    <source>
        <dbReference type="ARBA" id="ARBA00022801"/>
    </source>
</evidence>
<keyword evidence="8 12" id="KW-0067">ATP-binding</keyword>